<proteinExistence type="predicted"/>
<dbReference type="EMBL" id="JBBYHR010000002">
    <property type="protein sequence ID" value="MEL1243496.1"/>
    <property type="molecule type" value="Genomic_DNA"/>
</dbReference>
<sequence>MGVVQKNRAFFLFLLKFGGSYLILSVLYWAYLSQYDAATFEADSMTHLVAQQASGLVNFLGEESHIEKKPFEASYFFFVNGKRVARIVEGCNAISVMILFVAFIIAFSTTFKRTSIYSITGIVLLHLLNIARIALLGLGLFYYNEYGHLLHDIVFPLFIYGVVFALWIAWVMKFSGNKKKDAA</sequence>
<feature type="transmembrane region" description="Helical" evidence="8">
    <location>
        <begin position="123"/>
        <end position="143"/>
    </location>
</feature>
<dbReference type="Pfam" id="PF09721">
    <property type="entry name" value="Exosortase_EpsH"/>
    <property type="match status" value="1"/>
</dbReference>
<dbReference type="InterPro" id="IPR019127">
    <property type="entry name" value="Exosortase"/>
</dbReference>
<evidence type="ECO:0000256" key="1">
    <source>
        <dbReference type="ARBA" id="ARBA00004651"/>
    </source>
</evidence>
<dbReference type="NCBIfam" id="TIGR04178">
    <property type="entry name" value="exo_archaeo"/>
    <property type="match status" value="1"/>
</dbReference>
<feature type="transmembrane region" description="Helical" evidence="8">
    <location>
        <begin position="9"/>
        <end position="31"/>
    </location>
</feature>
<dbReference type="InterPro" id="IPR026323">
    <property type="entry name" value="Exosortase-related_prot_XrtF"/>
</dbReference>
<evidence type="ECO:0000313" key="9">
    <source>
        <dbReference type="EMBL" id="MEL1243496.1"/>
    </source>
</evidence>
<keyword evidence="5" id="KW-0378">Hydrolase</keyword>
<gene>
    <name evidence="9" type="primary">xrtF</name>
    <name evidence="9" type="ORF">AAEO56_04415</name>
</gene>
<dbReference type="NCBIfam" id="TIGR04128">
    <property type="entry name" value="exoso_Fjoh_1448"/>
    <property type="match status" value="1"/>
</dbReference>
<evidence type="ECO:0000256" key="6">
    <source>
        <dbReference type="ARBA" id="ARBA00022989"/>
    </source>
</evidence>
<dbReference type="RefSeq" id="WP_341695813.1">
    <property type="nucleotide sequence ID" value="NZ_JBBYHR010000002.1"/>
</dbReference>
<evidence type="ECO:0000256" key="3">
    <source>
        <dbReference type="ARBA" id="ARBA00022670"/>
    </source>
</evidence>
<reference evidence="9 10" key="1">
    <citation type="submission" date="2024-04" db="EMBL/GenBank/DDBJ databases">
        <title>Flavobacterium sp. DGU11 16S ribosomal RNA gene Genome sequencing and assembly.</title>
        <authorList>
            <person name="Park S."/>
        </authorList>
    </citation>
    <scope>NUCLEOTIDE SEQUENCE [LARGE SCALE GENOMIC DNA]</scope>
    <source>
        <strain evidence="9 10">DGU11</strain>
    </source>
</reference>
<feature type="transmembrane region" description="Helical" evidence="8">
    <location>
        <begin position="149"/>
        <end position="170"/>
    </location>
</feature>
<protein>
    <submittedName>
        <fullName evidence="9">Exosortase family protein XrtF</fullName>
    </submittedName>
</protein>
<evidence type="ECO:0000313" key="10">
    <source>
        <dbReference type="Proteomes" id="UP001464555"/>
    </source>
</evidence>
<keyword evidence="3" id="KW-0645">Protease</keyword>
<evidence type="ECO:0000256" key="4">
    <source>
        <dbReference type="ARBA" id="ARBA00022692"/>
    </source>
</evidence>
<evidence type="ECO:0000256" key="7">
    <source>
        <dbReference type="ARBA" id="ARBA00023136"/>
    </source>
</evidence>
<keyword evidence="2" id="KW-1003">Cell membrane</keyword>
<comment type="caution">
    <text evidence="9">The sequence shown here is derived from an EMBL/GenBank/DDBJ whole genome shotgun (WGS) entry which is preliminary data.</text>
</comment>
<accession>A0ABU9HTL0</accession>
<name>A0ABU9HTL0_9FLAO</name>
<dbReference type="Proteomes" id="UP001464555">
    <property type="component" value="Unassembled WGS sequence"/>
</dbReference>
<comment type="subcellular location">
    <subcellularLocation>
        <location evidence="1">Cell membrane</location>
        <topology evidence="1">Multi-pass membrane protein</topology>
    </subcellularLocation>
</comment>
<keyword evidence="6 8" id="KW-1133">Transmembrane helix</keyword>
<evidence type="ECO:0000256" key="5">
    <source>
        <dbReference type="ARBA" id="ARBA00022801"/>
    </source>
</evidence>
<keyword evidence="10" id="KW-1185">Reference proteome</keyword>
<evidence type="ECO:0000256" key="2">
    <source>
        <dbReference type="ARBA" id="ARBA00022475"/>
    </source>
</evidence>
<keyword evidence="7 8" id="KW-0472">Membrane</keyword>
<organism evidence="9 10">
    <name type="scientific">Flavobacterium arundinis</name>
    <dbReference type="NCBI Taxonomy" id="3139143"/>
    <lineage>
        <taxon>Bacteria</taxon>
        <taxon>Pseudomonadati</taxon>
        <taxon>Bacteroidota</taxon>
        <taxon>Flavobacteriia</taxon>
        <taxon>Flavobacteriales</taxon>
        <taxon>Flavobacteriaceae</taxon>
        <taxon>Flavobacterium</taxon>
    </lineage>
</organism>
<feature type="transmembrane region" description="Helical" evidence="8">
    <location>
        <begin position="93"/>
        <end position="111"/>
    </location>
</feature>
<keyword evidence="4 8" id="KW-0812">Transmembrane</keyword>
<evidence type="ECO:0000256" key="8">
    <source>
        <dbReference type="SAM" id="Phobius"/>
    </source>
</evidence>
<dbReference type="InterPro" id="IPR026392">
    <property type="entry name" value="Exo/Archaeosortase_dom"/>
</dbReference>